<dbReference type="InterPro" id="IPR007219">
    <property type="entry name" value="XnlR_reg_dom"/>
</dbReference>
<protein>
    <submittedName>
        <fullName evidence="8">Fungal-specific transcription factor domain-containing protein</fullName>
    </submittedName>
</protein>
<evidence type="ECO:0000313" key="8">
    <source>
        <dbReference type="EMBL" id="KAJ4468800.1"/>
    </source>
</evidence>
<dbReference type="OrthoDB" id="4456959at2759"/>
<keyword evidence="6" id="KW-0812">Transmembrane</keyword>
<organism evidence="8 9">
    <name type="scientific">Lentinula aciculospora</name>
    <dbReference type="NCBI Taxonomy" id="153920"/>
    <lineage>
        <taxon>Eukaryota</taxon>
        <taxon>Fungi</taxon>
        <taxon>Dikarya</taxon>
        <taxon>Basidiomycota</taxon>
        <taxon>Agaricomycotina</taxon>
        <taxon>Agaricomycetes</taxon>
        <taxon>Agaricomycetidae</taxon>
        <taxon>Agaricales</taxon>
        <taxon>Marasmiineae</taxon>
        <taxon>Omphalotaceae</taxon>
        <taxon>Lentinula</taxon>
    </lineage>
</organism>
<feature type="domain" description="Zn(2)-C6 fungal-type" evidence="7">
    <location>
        <begin position="14"/>
        <end position="47"/>
    </location>
</feature>
<dbReference type="InterPro" id="IPR050987">
    <property type="entry name" value="AtrR-like"/>
</dbReference>
<comment type="caution">
    <text evidence="8">The sequence shown here is derived from an EMBL/GenBank/DDBJ whole genome shotgun (WGS) entry which is preliminary data.</text>
</comment>
<evidence type="ECO:0000256" key="3">
    <source>
        <dbReference type="ARBA" id="ARBA00023125"/>
    </source>
</evidence>
<dbReference type="SMART" id="SM00066">
    <property type="entry name" value="GAL4"/>
    <property type="match status" value="1"/>
</dbReference>
<evidence type="ECO:0000256" key="2">
    <source>
        <dbReference type="ARBA" id="ARBA00022723"/>
    </source>
</evidence>
<keyword evidence="9" id="KW-1185">Reference proteome</keyword>
<dbReference type="InterPro" id="IPR001138">
    <property type="entry name" value="Zn2Cys6_DnaBD"/>
</dbReference>
<evidence type="ECO:0000256" key="6">
    <source>
        <dbReference type="SAM" id="Phobius"/>
    </source>
</evidence>
<evidence type="ECO:0000256" key="1">
    <source>
        <dbReference type="ARBA" id="ARBA00004123"/>
    </source>
</evidence>
<dbReference type="PROSITE" id="PS50048">
    <property type="entry name" value="ZN2_CY6_FUNGAL_2"/>
    <property type="match status" value="1"/>
</dbReference>
<dbReference type="CDD" id="cd00067">
    <property type="entry name" value="GAL4"/>
    <property type="match status" value="1"/>
</dbReference>
<dbReference type="Pfam" id="PF04082">
    <property type="entry name" value="Fungal_trans"/>
    <property type="match status" value="1"/>
</dbReference>
<sequence>MSSDKKRQRRLQGSCNYCKSKKIRCDSAISPDNICSNCLKEDISCTHIAVKKKRGPRTGTPIRKHAAFVQTVISAVIAEPETYAVPDDPNIVRKMLLDLSYHARSLERQVSRWRQAATQQGSYAPYPAVEASSNILTCSNSDDESDGSDSDSDMSESDTAELHLTGSLKDLKLITGGNEPVVRHYGKTSNMMMMKTAVKIKKGILGDQLQLPSTDKQWNEKMLRRPEFWSFYPWQLEEEERKPLRFPENDLLCELVTLYFTRFQPYIPLLHRPTFERAVVEGLHLRNPAFGTVLLGVCAVASRFSADPRNLVDAEGAEHSRGWPWYKQTLPLKTSFANGPTLYDLQTCCLSAMYLMGTSASDSMWTIVGLGIRIAQDMGLYRKKKRRPEGLMNWRTVESELCTRAFWVLLNFDVILSISFGRPRATTSEDFDLELPMECDDEYWENENPAQPPGVPSSVSFFVHYCKLMEILGFSQRVLYPINKSILRKYINVDREQNAVVGLDSALNQWSSTVPEHLKWDSSRQDGLFFRQSAALITFYHWTQMQVHGRFLQELPGKDGYSLPIPSSPDMTICANAARCCVRVIEIQRRLRFELPAIFIAPVFSTAIISLLCSWTKRKTELTPEIDKEMQDVDCCLDIISMYERIYQTAGRLQ</sequence>
<dbReference type="GO" id="GO:0006351">
    <property type="term" value="P:DNA-templated transcription"/>
    <property type="evidence" value="ECO:0007669"/>
    <property type="project" value="InterPro"/>
</dbReference>
<dbReference type="Gene3D" id="4.10.240.10">
    <property type="entry name" value="Zn(2)-C6 fungal-type DNA-binding domain"/>
    <property type="match status" value="1"/>
</dbReference>
<dbReference type="GO" id="GO:0005634">
    <property type="term" value="C:nucleus"/>
    <property type="evidence" value="ECO:0007669"/>
    <property type="project" value="UniProtKB-SubCell"/>
</dbReference>
<feature type="transmembrane region" description="Helical" evidence="6">
    <location>
        <begin position="593"/>
        <end position="612"/>
    </location>
</feature>
<evidence type="ECO:0000313" key="9">
    <source>
        <dbReference type="Proteomes" id="UP001150266"/>
    </source>
</evidence>
<name>A0A9W8ZWS3_9AGAR</name>
<feature type="compositionally biased region" description="Acidic residues" evidence="5">
    <location>
        <begin position="141"/>
        <end position="159"/>
    </location>
</feature>
<evidence type="ECO:0000256" key="5">
    <source>
        <dbReference type="SAM" id="MobiDB-lite"/>
    </source>
</evidence>
<dbReference type="PANTHER" id="PTHR46910:SF3">
    <property type="entry name" value="HALOTOLERANCE PROTEIN 9-RELATED"/>
    <property type="match status" value="1"/>
</dbReference>
<dbReference type="EMBL" id="JAOTPV010000034">
    <property type="protein sequence ID" value="KAJ4468800.1"/>
    <property type="molecule type" value="Genomic_DNA"/>
</dbReference>
<evidence type="ECO:0000259" key="7">
    <source>
        <dbReference type="PROSITE" id="PS50048"/>
    </source>
</evidence>
<dbReference type="Pfam" id="PF00172">
    <property type="entry name" value="Zn_clus"/>
    <property type="match status" value="1"/>
</dbReference>
<evidence type="ECO:0000256" key="4">
    <source>
        <dbReference type="ARBA" id="ARBA00023242"/>
    </source>
</evidence>
<comment type="subcellular location">
    <subcellularLocation>
        <location evidence="1">Nucleus</location>
    </subcellularLocation>
</comment>
<keyword evidence="6" id="KW-1133">Transmembrane helix</keyword>
<dbReference type="SMART" id="SM00906">
    <property type="entry name" value="Fungal_trans"/>
    <property type="match status" value="1"/>
</dbReference>
<accession>A0A9W8ZWS3</accession>
<dbReference type="CDD" id="cd12148">
    <property type="entry name" value="fungal_TF_MHR"/>
    <property type="match status" value="1"/>
</dbReference>
<proteinExistence type="predicted"/>
<keyword evidence="4" id="KW-0539">Nucleus</keyword>
<dbReference type="GO" id="GO:0003677">
    <property type="term" value="F:DNA binding"/>
    <property type="evidence" value="ECO:0007669"/>
    <property type="project" value="UniProtKB-KW"/>
</dbReference>
<keyword evidence="3" id="KW-0238">DNA-binding</keyword>
<feature type="region of interest" description="Disordered" evidence="5">
    <location>
        <begin position="137"/>
        <end position="159"/>
    </location>
</feature>
<dbReference type="GO" id="GO:0008270">
    <property type="term" value="F:zinc ion binding"/>
    <property type="evidence" value="ECO:0007669"/>
    <property type="project" value="InterPro"/>
</dbReference>
<dbReference type="PANTHER" id="PTHR46910">
    <property type="entry name" value="TRANSCRIPTION FACTOR PDR1"/>
    <property type="match status" value="1"/>
</dbReference>
<gene>
    <name evidence="8" type="ORF">J3R30DRAFT_3554237</name>
</gene>
<keyword evidence="2" id="KW-0479">Metal-binding</keyword>
<dbReference type="AlphaFoldDB" id="A0A9W8ZWS3"/>
<dbReference type="InterPro" id="IPR036864">
    <property type="entry name" value="Zn2-C6_fun-type_DNA-bd_sf"/>
</dbReference>
<dbReference type="Proteomes" id="UP001150266">
    <property type="component" value="Unassembled WGS sequence"/>
</dbReference>
<dbReference type="GO" id="GO:0000981">
    <property type="term" value="F:DNA-binding transcription factor activity, RNA polymerase II-specific"/>
    <property type="evidence" value="ECO:0007669"/>
    <property type="project" value="InterPro"/>
</dbReference>
<keyword evidence="6" id="KW-0472">Membrane</keyword>
<reference evidence="8" key="1">
    <citation type="submission" date="2022-08" db="EMBL/GenBank/DDBJ databases">
        <title>A Global Phylogenomic Analysis of the Shiitake Genus Lentinula.</title>
        <authorList>
            <consortium name="DOE Joint Genome Institute"/>
            <person name="Sierra-Patev S."/>
            <person name="Min B."/>
            <person name="Naranjo-Ortiz M."/>
            <person name="Looney B."/>
            <person name="Konkel Z."/>
            <person name="Slot J.C."/>
            <person name="Sakamoto Y."/>
            <person name="Steenwyk J.L."/>
            <person name="Rokas A."/>
            <person name="Carro J."/>
            <person name="Camarero S."/>
            <person name="Ferreira P."/>
            <person name="Molpeceres G."/>
            <person name="Ruiz-Duenas F.J."/>
            <person name="Serrano A."/>
            <person name="Henrissat B."/>
            <person name="Drula E."/>
            <person name="Hughes K.W."/>
            <person name="Mata J.L."/>
            <person name="Ishikawa N.K."/>
            <person name="Vargas-Isla R."/>
            <person name="Ushijima S."/>
            <person name="Smith C.A."/>
            <person name="Ahrendt S."/>
            <person name="Andreopoulos W."/>
            <person name="He G."/>
            <person name="Labutti K."/>
            <person name="Lipzen A."/>
            <person name="Ng V."/>
            <person name="Riley R."/>
            <person name="Sandor L."/>
            <person name="Barry K."/>
            <person name="Martinez A.T."/>
            <person name="Xiao Y."/>
            <person name="Gibbons J.G."/>
            <person name="Terashima K."/>
            <person name="Grigoriev I.V."/>
            <person name="Hibbett D.S."/>
        </authorList>
    </citation>
    <scope>NUCLEOTIDE SEQUENCE</scope>
    <source>
        <strain evidence="8">JLM2183</strain>
    </source>
</reference>
<dbReference type="PROSITE" id="PS00463">
    <property type="entry name" value="ZN2_CY6_FUNGAL_1"/>
    <property type="match status" value="1"/>
</dbReference>
<dbReference type="SUPFAM" id="SSF57701">
    <property type="entry name" value="Zn2/Cys6 DNA-binding domain"/>
    <property type="match status" value="1"/>
</dbReference>